<gene>
    <name evidence="1" type="ordered locus">TREPR_3190</name>
</gene>
<evidence type="ECO:0000313" key="2">
    <source>
        <dbReference type="Proteomes" id="UP000009223"/>
    </source>
</evidence>
<dbReference type="eggNOG" id="ENOG5032KRT">
    <property type="taxonomic scope" value="Bacteria"/>
</dbReference>
<organism evidence="1 2">
    <name type="scientific">Treponema primitia (strain ATCC BAA-887 / DSM 12427 / ZAS-2)</name>
    <dbReference type="NCBI Taxonomy" id="545694"/>
    <lineage>
        <taxon>Bacteria</taxon>
        <taxon>Pseudomonadati</taxon>
        <taxon>Spirochaetota</taxon>
        <taxon>Spirochaetia</taxon>
        <taxon>Spirochaetales</taxon>
        <taxon>Treponemataceae</taxon>
        <taxon>Treponema</taxon>
    </lineage>
</organism>
<dbReference type="STRING" id="545694.TREPR_3190"/>
<sequence>MPNGDERPVDKPRAPDCLKCVYFKVSWDPSFPRSCGVFGIKSRNLPSIEVFRATGRHCPAFQLKEGFS</sequence>
<dbReference type="EMBL" id="CP001843">
    <property type="protein sequence ID" value="AEF86256.1"/>
    <property type="molecule type" value="Genomic_DNA"/>
</dbReference>
<dbReference type="OrthoDB" id="9807346at2"/>
<dbReference type="KEGG" id="tpi:TREPR_3190"/>
<dbReference type="RefSeq" id="WP_015707075.1">
    <property type="nucleotide sequence ID" value="NC_015578.1"/>
</dbReference>
<accession>F5YLP1</accession>
<reference evidence="2" key="1">
    <citation type="submission" date="2009-12" db="EMBL/GenBank/DDBJ databases">
        <title>Complete sequence of Treponema primitia strain ZAS-2.</title>
        <authorList>
            <person name="Tetu S.G."/>
            <person name="Matson E."/>
            <person name="Ren Q."/>
            <person name="Seshadri R."/>
            <person name="Elbourne L."/>
            <person name="Hassan K.A."/>
            <person name="Durkin A."/>
            <person name="Radune D."/>
            <person name="Mohamoud Y."/>
            <person name="Shay R."/>
            <person name="Jin S."/>
            <person name="Zhang X."/>
            <person name="Lucey K."/>
            <person name="Ballor N.R."/>
            <person name="Ottesen E."/>
            <person name="Rosenthal R."/>
            <person name="Allen A."/>
            <person name="Leadbetter J.R."/>
            <person name="Paulsen I.T."/>
        </authorList>
    </citation>
    <scope>NUCLEOTIDE SEQUENCE [LARGE SCALE GENOMIC DNA]</scope>
    <source>
        <strain evidence="2">ATCC BAA-887 / DSM 12427 / ZAS-2</strain>
    </source>
</reference>
<reference evidence="1 2" key="2">
    <citation type="journal article" date="2011" name="ISME J.">
        <title>RNA-seq reveals cooperative metabolic interactions between two termite-gut spirochete species in co-culture.</title>
        <authorList>
            <person name="Rosenthal A.Z."/>
            <person name="Matson E.G."/>
            <person name="Eldar A."/>
            <person name="Leadbetter J.R."/>
        </authorList>
    </citation>
    <scope>NUCLEOTIDE SEQUENCE [LARGE SCALE GENOMIC DNA]</scope>
    <source>
        <strain evidence="2">ATCC BAA-887 / DSM 12427 / ZAS-2</strain>
    </source>
</reference>
<dbReference type="Proteomes" id="UP000009223">
    <property type="component" value="Chromosome"/>
</dbReference>
<keyword evidence="2" id="KW-1185">Reference proteome</keyword>
<evidence type="ECO:0000313" key="1">
    <source>
        <dbReference type="EMBL" id="AEF86256.1"/>
    </source>
</evidence>
<name>F5YLP1_TREPZ</name>
<evidence type="ECO:0008006" key="3">
    <source>
        <dbReference type="Google" id="ProtNLM"/>
    </source>
</evidence>
<dbReference type="AlphaFoldDB" id="F5YLP1"/>
<dbReference type="HOGENOM" id="CLU_197489_1_0_12"/>
<protein>
    <recommendedName>
        <fullName evidence="3">Uracil-DNA glycosylase</fullName>
    </recommendedName>
</protein>
<proteinExistence type="predicted"/>